<dbReference type="GO" id="GO:0009416">
    <property type="term" value="P:response to light stimulus"/>
    <property type="evidence" value="ECO:0007669"/>
    <property type="project" value="TreeGrafter"/>
</dbReference>
<dbReference type="GO" id="GO:0003677">
    <property type="term" value="F:DNA binding"/>
    <property type="evidence" value="ECO:0007669"/>
    <property type="project" value="TreeGrafter"/>
</dbReference>
<dbReference type="GO" id="GO:0003904">
    <property type="term" value="F:deoxyribodipyrimidine photo-lyase activity"/>
    <property type="evidence" value="ECO:0007669"/>
    <property type="project" value="UniProtKB-EC"/>
</dbReference>
<dbReference type="PROSITE" id="PS00394">
    <property type="entry name" value="DNA_PHOTOLYASES_1_1"/>
    <property type="match status" value="1"/>
</dbReference>
<dbReference type="PRINTS" id="PR00147">
    <property type="entry name" value="DNAPHOTLYASE"/>
</dbReference>
<keyword evidence="5 8" id="KW-0274">FAD</keyword>
<keyword evidence="4 8" id="KW-0285">Flavoprotein</keyword>
<dbReference type="RefSeq" id="WP_078817571.1">
    <property type="nucleotide sequence ID" value="NZ_FUYJ01000003.1"/>
</dbReference>
<dbReference type="Pfam" id="PF00875">
    <property type="entry name" value="DNA_photolyase"/>
    <property type="match status" value="1"/>
</dbReference>
<reference evidence="13" key="1">
    <citation type="submission" date="2017-02" db="EMBL/GenBank/DDBJ databases">
        <authorList>
            <person name="Varghese N."/>
            <person name="Submissions S."/>
        </authorList>
    </citation>
    <scope>NUCLEOTIDE SEQUENCE [LARGE SCALE GENOMIC DNA]</scope>
    <source>
        <strain evidence="13">DSM 23966</strain>
    </source>
</reference>
<dbReference type="InterPro" id="IPR002081">
    <property type="entry name" value="Cryptochrome/DNA_photolyase_1"/>
</dbReference>
<dbReference type="InterPro" id="IPR036155">
    <property type="entry name" value="Crypto/Photolyase_N_sf"/>
</dbReference>
<dbReference type="SUPFAM" id="SSF48173">
    <property type="entry name" value="Cryptochrome/photolyase FAD-binding domain"/>
    <property type="match status" value="1"/>
</dbReference>
<feature type="site" description="Electron transfer via tryptophanyl radical" evidence="9">
    <location>
        <position position="297"/>
    </location>
</feature>
<dbReference type="AlphaFoldDB" id="A0A1T4Y9S6"/>
<dbReference type="PANTHER" id="PTHR11455:SF9">
    <property type="entry name" value="CRYPTOCHROME CIRCADIAN CLOCK 5 ISOFORM X1"/>
    <property type="match status" value="1"/>
</dbReference>
<evidence type="ECO:0000313" key="13">
    <source>
        <dbReference type="Proteomes" id="UP000190042"/>
    </source>
</evidence>
<evidence type="ECO:0000256" key="2">
    <source>
        <dbReference type="ARBA" id="ARBA00013149"/>
    </source>
</evidence>
<feature type="binding site" evidence="8">
    <location>
        <position position="215"/>
    </location>
    <ligand>
        <name>FAD</name>
        <dbReference type="ChEBI" id="CHEBI:57692"/>
    </ligand>
</feature>
<keyword evidence="12" id="KW-0456">Lyase</keyword>
<name>A0A1T4Y9S6_9BACL</name>
<feature type="site" description="Electron transfer via tryptophanyl radical" evidence="9">
    <location>
        <position position="373"/>
    </location>
</feature>
<feature type="binding site" evidence="8">
    <location>
        <position position="263"/>
    </location>
    <ligand>
        <name>FAD</name>
        <dbReference type="ChEBI" id="CHEBI:57692"/>
    </ligand>
</feature>
<proteinExistence type="inferred from homology"/>
<feature type="site" description="Electron transfer via tryptophanyl radical" evidence="9">
    <location>
        <position position="350"/>
    </location>
</feature>
<dbReference type="Gene3D" id="1.10.579.10">
    <property type="entry name" value="DNA Cyclobutane Dipyrimidine Photolyase, subunit A, domain 3"/>
    <property type="match status" value="1"/>
</dbReference>
<evidence type="ECO:0000256" key="7">
    <source>
        <dbReference type="ARBA" id="ARBA00033999"/>
    </source>
</evidence>
<sequence length="470" mass="53493">MGKTIVWFRKDLRLHDHPALVEAAAHGEVVPVFILPESRQEASDWWLHHSLLELQKKFAERQIQLIVRKGSPVGQLLAVQQDSGAEGIVFNELYDPASRRQEQDVLSAFLDLEVQVRSHQGTLLVPPTLILNKTCEPYKVFTPFWKRLRQERVEQSLPVPNMLPSSTLLTSLPDSKWDLLPGPSWHGKFIHYWRPGEAAAIECWKTFSGQGLSSYKEGRDIPAKPHVSRLSPYLAAGNISVRSLWHAALHQAEFIGDDQTEAFLRQLAWRDFAHYQLLYFPKMLDRPIRPEFDRFPWQEAGEHLAAWKTGRTGYPLVDAGMRELWETGYIHNRVRMVAASFLVKHLLVDWREGQAWFEQTLVDWDAANNAMGWQWVAGSGCDASPYFRIFNPTVQGEKFDGAAGYVKKWLPELESMPEKFVFRPAEAPADVLSTAGVRLGGNYPLPIVDHQAARARALEAYDLCRKPAGS</sequence>
<organism evidence="12 13">
    <name type="scientific">Sporosarcina newyorkensis</name>
    <dbReference type="NCBI Taxonomy" id="759851"/>
    <lineage>
        <taxon>Bacteria</taxon>
        <taxon>Bacillati</taxon>
        <taxon>Bacillota</taxon>
        <taxon>Bacilli</taxon>
        <taxon>Bacillales</taxon>
        <taxon>Caryophanaceae</taxon>
        <taxon>Sporosarcina</taxon>
    </lineage>
</organism>
<keyword evidence="6 10" id="KW-0157">Chromophore</keyword>
<evidence type="ECO:0000256" key="1">
    <source>
        <dbReference type="ARBA" id="ARBA00001932"/>
    </source>
</evidence>
<evidence type="ECO:0000256" key="6">
    <source>
        <dbReference type="ARBA" id="ARBA00022991"/>
    </source>
</evidence>
<comment type="catalytic activity">
    <reaction evidence="7">
        <text>cyclobutadipyrimidine (in DNA) = 2 pyrimidine residues (in DNA).</text>
        <dbReference type="EC" id="4.1.99.3"/>
    </reaction>
</comment>
<feature type="binding site" evidence="8">
    <location>
        <begin position="363"/>
        <end position="365"/>
    </location>
    <ligand>
        <name>FAD</name>
        <dbReference type="ChEBI" id="CHEBI:57692"/>
    </ligand>
</feature>
<dbReference type="Proteomes" id="UP000190042">
    <property type="component" value="Unassembled WGS sequence"/>
</dbReference>
<dbReference type="InterPro" id="IPR018394">
    <property type="entry name" value="DNA_photolyase_1_CS_C"/>
</dbReference>
<dbReference type="PANTHER" id="PTHR11455">
    <property type="entry name" value="CRYPTOCHROME"/>
    <property type="match status" value="1"/>
</dbReference>
<evidence type="ECO:0000256" key="3">
    <source>
        <dbReference type="ARBA" id="ARBA00014046"/>
    </source>
</evidence>
<dbReference type="Gene3D" id="3.40.50.620">
    <property type="entry name" value="HUPs"/>
    <property type="match status" value="1"/>
</dbReference>
<dbReference type="InterPro" id="IPR036134">
    <property type="entry name" value="Crypto/Photolyase_FAD-like_sf"/>
</dbReference>
<gene>
    <name evidence="12" type="ORF">SAMN04244570_2095</name>
</gene>
<comment type="cofactor">
    <cofactor evidence="8">
        <name>FAD</name>
        <dbReference type="ChEBI" id="CHEBI:57692"/>
    </cofactor>
    <text evidence="8">Binds 1 FAD per subunit.</text>
</comment>
<evidence type="ECO:0000256" key="9">
    <source>
        <dbReference type="PIRSR" id="PIRSR602081-2"/>
    </source>
</evidence>
<evidence type="ECO:0000256" key="4">
    <source>
        <dbReference type="ARBA" id="ARBA00022630"/>
    </source>
</evidence>
<dbReference type="GO" id="GO:0000719">
    <property type="term" value="P:photoreactive repair"/>
    <property type="evidence" value="ECO:0007669"/>
    <property type="project" value="UniProtKB-ARBA"/>
</dbReference>
<dbReference type="Gene3D" id="1.25.40.80">
    <property type="match status" value="1"/>
</dbReference>
<evidence type="ECO:0000259" key="11">
    <source>
        <dbReference type="PROSITE" id="PS51645"/>
    </source>
</evidence>
<dbReference type="SUPFAM" id="SSF52425">
    <property type="entry name" value="Cryptochrome/photolyase, N-terminal domain"/>
    <property type="match status" value="1"/>
</dbReference>
<dbReference type="EMBL" id="FUYJ01000003">
    <property type="protein sequence ID" value="SKA98506.1"/>
    <property type="molecule type" value="Genomic_DNA"/>
</dbReference>
<comment type="similarity">
    <text evidence="10">Belongs to the DNA photolyase family.</text>
</comment>
<dbReference type="InterPro" id="IPR005101">
    <property type="entry name" value="Cryptochr/Photolyase_FAD-bd"/>
</dbReference>
<keyword evidence="13" id="KW-1185">Reference proteome</keyword>
<dbReference type="GO" id="GO:0071949">
    <property type="term" value="F:FAD binding"/>
    <property type="evidence" value="ECO:0007669"/>
    <property type="project" value="TreeGrafter"/>
</dbReference>
<accession>A0A1T4Y9S6</accession>
<evidence type="ECO:0000256" key="10">
    <source>
        <dbReference type="RuleBase" id="RU004182"/>
    </source>
</evidence>
<feature type="domain" description="Photolyase/cryptochrome alpha/beta" evidence="11">
    <location>
        <begin position="2"/>
        <end position="124"/>
    </location>
</feature>
<dbReference type="InterPro" id="IPR006050">
    <property type="entry name" value="DNA_photolyase_N"/>
</dbReference>
<dbReference type="FunFam" id="1.10.579.10:FF:000003">
    <property type="entry name" value="Deoxyribodipyrimidine photo-lyase"/>
    <property type="match status" value="1"/>
</dbReference>
<dbReference type="PROSITE" id="PS00691">
    <property type="entry name" value="DNA_PHOTOLYASES_1_2"/>
    <property type="match status" value="1"/>
</dbReference>
<dbReference type="Pfam" id="PF03441">
    <property type="entry name" value="FAD_binding_7"/>
    <property type="match status" value="1"/>
</dbReference>
<evidence type="ECO:0000256" key="5">
    <source>
        <dbReference type="ARBA" id="ARBA00022827"/>
    </source>
</evidence>
<evidence type="ECO:0000313" key="12">
    <source>
        <dbReference type="EMBL" id="SKA98506.1"/>
    </source>
</evidence>
<dbReference type="PROSITE" id="PS51645">
    <property type="entry name" value="PHR_CRY_ALPHA_BETA"/>
    <property type="match status" value="1"/>
</dbReference>
<dbReference type="InterPro" id="IPR014729">
    <property type="entry name" value="Rossmann-like_a/b/a_fold"/>
</dbReference>
<dbReference type="EC" id="4.1.99.3" evidence="2"/>
<protein>
    <recommendedName>
        <fullName evidence="3">Deoxyribodipyrimidine photo-lyase</fullName>
        <ecNumber evidence="2">4.1.99.3</ecNumber>
    </recommendedName>
</protein>
<evidence type="ECO:0000256" key="8">
    <source>
        <dbReference type="PIRSR" id="PIRSR602081-1"/>
    </source>
</evidence>
<comment type="cofactor">
    <cofactor evidence="1">
        <name>(6R)-5,10-methylene-5,6,7,8-tetrahydrofolate</name>
        <dbReference type="ChEBI" id="CHEBI:15636"/>
    </cofactor>
</comment>